<dbReference type="GO" id="GO:0008816">
    <property type="term" value="F:citryl-CoA lyase activity"/>
    <property type="evidence" value="ECO:0007669"/>
    <property type="project" value="UniProtKB-EC"/>
</dbReference>
<dbReference type="InterPro" id="IPR015813">
    <property type="entry name" value="Pyrv/PenolPyrv_kinase-like_dom"/>
</dbReference>
<keyword evidence="7" id="KW-0456">Lyase</keyword>
<evidence type="ECO:0000313" key="8">
    <source>
        <dbReference type="Proteomes" id="UP000019095"/>
    </source>
</evidence>
<dbReference type="Gene3D" id="3.20.20.60">
    <property type="entry name" value="Phosphoenolpyruvate-binding domains"/>
    <property type="match status" value="1"/>
</dbReference>
<dbReference type="SUPFAM" id="SSF51621">
    <property type="entry name" value="Phosphoenolpyruvate/pyruvate domain"/>
    <property type="match status" value="1"/>
</dbReference>
<gene>
    <name evidence="7" type="primary">citE</name>
    <name evidence="7" type="ORF">MIM_c37510</name>
</gene>
<dbReference type="EC" id="4.1.3.34" evidence="7"/>
<protein>
    <submittedName>
        <fullName evidence="7">Citrate lyase subunit beta</fullName>
        <ecNumber evidence="7">4.1.3.34</ecNumber>
        <ecNumber evidence="7">4.1.3.6</ecNumber>
    </submittedName>
</protein>
<name>W0PLF5_ADVMD</name>
<dbReference type="Pfam" id="PF03328">
    <property type="entry name" value="HpcH_HpaI"/>
    <property type="match status" value="1"/>
</dbReference>
<dbReference type="KEGG" id="amim:MIM_c37510"/>
<feature type="binding site" evidence="4">
    <location>
        <position position="65"/>
    </location>
    <ligand>
        <name>substrate</name>
    </ligand>
</feature>
<evidence type="ECO:0000256" key="5">
    <source>
        <dbReference type="PIRSR" id="PIRSR015582-2"/>
    </source>
</evidence>
<dbReference type="GO" id="GO:0008815">
    <property type="term" value="F:citrate (pro-3S)-lyase activity"/>
    <property type="evidence" value="ECO:0007669"/>
    <property type="project" value="UniProtKB-EC"/>
</dbReference>
<keyword evidence="3 5" id="KW-0460">Magnesium</keyword>
<dbReference type="InterPro" id="IPR005000">
    <property type="entry name" value="Aldolase/citrate-lyase_domain"/>
</dbReference>
<keyword evidence="8" id="KW-1185">Reference proteome</keyword>
<dbReference type="AlphaFoldDB" id="W0PLF5"/>
<feature type="binding site" evidence="5">
    <location>
        <position position="125"/>
    </location>
    <ligand>
        <name>Mg(2+)</name>
        <dbReference type="ChEBI" id="CHEBI:18420"/>
    </ligand>
</feature>
<dbReference type="GO" id="GO:0006107">
    <property type="term" value="P:oxaloacetate metabolic process"/>
    <property type="evidence" value="ECO:0007669"/>
    <property type="project" value="TreeGrafter"/>
</dbReference>
<dbReference type="PANTHER" id="PTHR32308:SF10">
    <property type="entry name" value="CITRATE LYASE SUBUNIT BETA"/>
    <property type="match status" value="1"/>
</dbReference>
<evidence type="ECO:0000313" key="7">
    <source>
        <dbReference type="EMBL" id="AHG65808.1"/>
    </source>
</evidence>
<dbReference type="PANTHER" id="PTHR32308">
    <property type="entry name" value="LYASE BETA SUBUNIT, PUTATIVE (AFU_ORTHOLOGUE AFUA_4G13030)-RELATED"/>
    <property type="match status" value="1"/>
</dbReference>
<dbReference type="GO" id="GO:0000287">
    <property type="term" value="F:magnesium ion binding"/>
    <property type="evidence" value="ECO:0007669"/>
    <property type="project" value="TreeGrafter"/>
</dbReference>
<dbReference type="InterPro" id="IPR011206">
    <property type="entry name" value="Citrate_lyase_beta/mcl1/mcl2"/>
</dbReference>
<evidence type="ECO:0000256" key="2">
    <source>
        <dbReference type="ARBA" id="ARBA00022723"/>
    </source>
</evidence>
<dbReference type="EMBL" id="CP003915">
    <property type="protein sequence ID" value="AHG65808.1"/>
    <property type="molecule type" value="Genomic_DNA"/>
</dbReference>
<dbReference type="eggNOG" id="COG2301">
    <property type="taxonomic scope" value="Bacteria"/>
</dbReference>
<keyword evidence="2 5" id="KW-0479">Metal-binding</keyword>
<dbReference type="OrthoDB" id="348111at2"/>
<feature type="binding site" evidence="4">
    <location>
        <position position="125"/>
    </location>
    <ligand>
        <name>substrate</name>
    </ligand>
</feature>
<reference evidence="7 8" key="1">
    <citation type="journal article" date="2014" name="Microbiology">
        <title>Unravelling the complete genome sequence of Advenella mimigardefordensis strain DPN7T and novel insights in the catabolism of the xenobiotic polythioester precursor 3,3'-dithiodipropionate.</title>
        <authorList>
            <person name="Wubbeler J.H."/>
            <person name="Hiessl S."/>
            <person name="Schuldes J."/>
            <person name="Thurmer A."/>
            <person name="Daniel R."/>
            <person name="Steinbuchel A."/>
        </authorList>
    </citation>
    <scope>NUCLEOTIDE SEQUENCE [LARGE SCALE GENOMIC DNA]</scope>
    <source>
        <strain evidence="8">DSM 17166 / LMG 22922 / DPN7</strain>
    </source>
</reference>
<feature type="domain" description="HpcH/HpaI aldolase/citrate lyase" evidence="6">
    <location>
        <begin position="3"/>
        <end position="219"/>
    </location>
</feature>
<dbReference type="EC" id="4.1.3.6" evidence="7"/>
<proteinExistence type="predicted"/>
<dbReference type="RefSeq" id="WP_025374510.1">
    <property type="nucleotide sequence ID" value="NZ_CP003915.1"/>
</dbReference>
<feature type="binding site" evidence="5">
    <location>
        <position position="152"/>
    </location>
    <ligand>
        <name>Mg(2+)</name>
        <dbReference type="ChEBI" id="CHEBI:18420"/>
    </ligand>
</feature>
<evidence type="ECO:0000256" key="3">
    <source>
        <dbReference type="ARBA" id="ARBA00022842"/>
    </source>
</evidence>
<dbReference type="Proteomes" id="UP000019095">
    <property type="component" value="Chromosome"/>
</dbReference>
<evidence type="ECO:0000256" key="4">
    <source>
        <dbReference type="PIRSR" id="PIRSR015582-1"/>
    </source>
</evidence>
<dbReference type="InterPro" id="IPR040442">
    <property type="entry name" value="Pyrv_kinase-like_dom_sf"/>
</dbReference>
<comment type="cofactor">
    <cofactor evidence="1">
        <name>Mg(2+)</name>
        <dbReference type="ChEBI" id="CHEBI:18420"/>
    </cofactor>
</comment>
<evidence type="ECO:0000256" key="1">
    <source>
        <dbReference type="ARBA" id="ARBA00001946"/>
    </source>
</evidence>
<sequence>MKSKLFVPASRPELFEKALNSQADALSFDLEDAVLEMHKDQARQQLNDFLQSLQPESQKKTIIVRINDMGTAWFEDDLQACMVDAVDMINIPKIESSEQMKDFFVAFDKAASALDKPPAILVNIETALALINAAAIAATDRRIAGLQLGLGDLFEPLGIRRYEPATVHHVMLNLRLAAGSAGIYAYDSAYANIGNSEGFRQEAMLAKSLGFLGKTCIHPSQIAIANEVFAPSQEEIDWARKIVESADQASHGAYVLDGQMIDVPFINKAKMILRQIGQ</sequence>
<accession>W0PLF5</accession>
<dbReference type="HOGENOM" id="CLU_044864_0_0_4"/>
<evidence type="ECO:0000259" key="6">
    <source>
        <dbReference type="Pfam" id="PF03328"/>
    </source>
</evidence>
<dbReference type="PATRIC" id="fig|1247726.3.peg.4143"/>
<organism evidence="7 8">
    <name type="scientific">Advenella mimigardefordensis (strain DSM 17166 / LMG 22922 / DPN7)</name>
    <dbReference type="NCBI Taxonomy" id="1247726"/>
    <lineage>
        <taxon>Bacteria</taxon>
        <taxon>Pseudomonadati</taxon>
        <taxon>Pseudomonadota</taxon>
        <taxon>Betaproteobacteria</taxon>
        <taxon>Burkholderiales</taxon>
        <taxon>Alcaligenaceae</taxon>
    </lineage>
</organism>
<dbReference type="STRING" id="1247726.MIM_c37510"/>
<dbReference type="PIRSF" id="PIRSF015582">
    <property type="entry name" value="Cit_lyase_B"/>
    <property type="match status" value="1"/>
</dbReference>